<dbReference type="RefSeq" id="WP_158062372.1">
    <property type="nucleotide sequence ID" value="NZ_CP044427.1"/>
</dbReference>
<comment type="subcellular location">
    <subcellularLocation>
        <location evidence="1">Cell envelope</location>
    </subcellularLocation>
</comment>
<keyword evidence="4" id="KW-0677">Repeat</keyword>
<evidence type="ECO:0000256" key="3">
    <source>
        <dbReference type="ARBA" id="ARBA00022723"/>
    </source>
</evidence>
<keyword evidence="5" id="KW-0408">Iron</keyword>
<keyword evidence="7" id="KW-0472">Membrane</keyword>
<sequence length="359" mass="38021">MGYLARQLAGRTDVAADAGWEDAPSRKGFFTDTSICIGCKACEVACKEWNALPMDDLGLSANSYDNTGDLGASTWRHVAFVEQTRDRIAEARESGRRLVDLGMPGIGAPQGAPPAPTAAPPAGYGTPPAPFDDHGPDLRDMLQSSTTVDGHKIVGPMPEFRWLMSSDVCKHCTHAGCLDVCPTGALFRSEHGTVVVQPDVCNGCGYCVGACPFGVIERRDESAVSVRADGHVPNVGVAQKCTLCYDRLVEDQMPACAQTCPTTSIKFGERDELVAQARERVTHLHEQGFTEARLYGANDDDGVGGTGSVFLLLDEPEVYGLPPDPVVPTAELPSMFRKAGLAGLGLLGAGALAFLGRRG</sequence>
<keyword evidence="3" id="KW-0479">Metal-binding</keyword>
<keyword evidence="10" id="KW-1185">Reference proteome</keyword>
<dbReference type="OrthoDB" id="9779457at2"/>
<dbReference type="Gene3D" id="3.30.70.20">
    <property type="match status" value="2"/>
</dbReference>
<dbReference type="EMBL" id="CP044427">
    <property type="protein sequence ID" value="QFG69878.1"/>
    <property type="molecule type" value="Genomic_DNA"/>
</dbReference>
<evidence type="ECO:0000313" key="9">
    <source>
        <dbReference type="EMBL" id="QFG69878.1"/>
    </source>
</evidence>
<keyword evidence="7" id="KW-1133">Transmembrane helix</keyword>
<dbReference type="GO" id="GO:0051539">
    <property type="term" value="F:4 iron, 4 sulfur cluster binding"/>
    <property type="evidence" value="ECO:0007669"/>
    <property type="project" value="UniProtKB-KW"/>
</dbReference>
<evidence type="ECO:0000256" key="7">
    <source>
        <dbReference type="SAM" id="Phobius"/>
    </source>
</evidence>
<feature type="domain" description="4Fe-4S ferredoxin-type" evidence="8">
    <location>
        <begin position="192"/>
        <end position="221"/>
    </location>
</feature>
<name>A0A5J6V7X8_9MICO</name>
<dbReference type="GO" id="GO:0046872">
    <property type="term" value="F:metal ion binding"/>
    <property type="evidence" value="ECO:0007669"/>
    <property type="project" value="UniProtKB-KW"/>
</dbReference>
<keyword evidence="2" id="KW-0004">4Fe-4S</keyword>
<dbReference type="Proteomes" id="UP000326546">
    <property type="component" value="Chromosome"/>
</dbReference>
<keyword evidence="6" id="KW-0411">Iron-sulfur</keyword>
<evidence type="ECO:0000256" key="2">
    <source>
        <dbReference type="ARBA" id="ARBA00022485"/>
    </source>
</evidence>
<evidence type="ECO:0000256" key="1">
    <source>
        <dbReference type="ARBA" id="ARBA00004196"/>
    </source>
</evidence>
<accession>A0A5J6V7X8</accession>
<protein>
    <submittedName>
        <fullName evidence="9">4Fe-4S dicluster domain-containing protein</fullName>
    </submittedName>
</protein>
<dbReference type="GO" id="GO:0030313">
    <property type="term" value="C:cell envelope"/>
    <property type="evidence" value="ECO:0007669"/>
    <property type="project" value="UniProtKB-SubCell"/>
</dbReference>
<dbReference type="InterPro" id="IPR051555">
    <property type="entry name" value="FDH_Electron_Transfer_Unit"/>
</dbReference>
<dbReference type="CDD" id="cd10560">
    <property type="entry name" value="FDH-O_like"/>
    <property type="match status" value="1"/>
</dbReference>
<dbReference type="PANTHER" id="PTHR43545:SF6">
    <property type="entry name" value="FORMATE DEHYDROGENASE, NITRATE-INDUCIBLE, IRON-SULFUR SUBUNIT"/>
    <property type="match status" value="1"/>
</dbReference>
<evidence type="ECO:0000256" key="6">
    <source>
        <dbReference type="ARBA" id="ARBA00023014"/>
    </source>
</evidence>
<evidence type="ECO:0000256" key="4">
    <source>
        <dbReference type="ARBA" id="ARBA00022737"/>
    </source>
</evidence>
<dbReference type="SUPFAM" id="SSF54862">
    <property type="entry name" value="4Fe-4S ferredoxins"/>
    <property type="match status" value="1"/>
</dbReference>
<proteinExistence type="predicted"/>
<dbReference type="AlphaFoldDB" id="A0A5J6V7X8"/>
<dbReference type="InterPro" id="IPR017896">
    <property type="entry name" value="4Fe4S_Fe-S-bd"/>
</dbReference>
<reference evidence="9 10" key="1">
    <citation type="submission" date="2019-09" db="EMBL/GenBank/DDBJ databases">
        <title>Serinicoccus pratensis sp. nov., isolated from meadow soil.</title>
        <authorList>
            <person name="Zhang W."/>
        </authorList>
    </citation>
    <scope>NUCLEOTIDE SEQUENCE [LARGE SCALE GENOMIC DNA]</scope>
    <source>
        <strain evidence="9 10">W204</strain>
    </source>
</reference>
<feature type="transmembrane region" description="Helical" evidence="7">
    <location>
        <begin position="339"/>
        <end position="356"/>
    </location>
</feature>
<dbReference type="Pfam" id="PF13247">
    <property type="entry name" value="Fer4_11"/>
    <property type="match status" value="1"/>
</dbReference>
<dbReference type="KEGG" id="serw:FY030_15250"/>
<gene>
    <name evidence="9" type="ORF">FY030_15250</name>
</gene>
<dbReference type="PANTHER" id="PTHR43545">
    <property type="entry name" value="FORMATE DEHYDROGENASE, NITRATE-INDUCIBLE, IRON-SULFUR SUBUNIT"/>
    <property type="match status" value="1"/>
</dbReference>
<organism evidence="9 10">
    <name type="scientific">Ornithinimicrobium pratense</name>
    <dbReference type="NCBI Taxonomy" id="2593973"/>
    <lineage>
        <taxon>Bacteria</taxon>
        <taxon>Bacillati</taxon>
        <taxon>Actinomycetota</taxon>
        <taxon>Actinomycetes</taxon>
        <taxon>Micrococcales</taxon>
        <taxon>Ornithinimicrobiaceae</taxon>
        <taxon>Ornithinimicrobium</taxon>
    </lineage>
</organism>
<feature type="domain" description="4Fe-4S ferredoxin-type" evidence="8">
    <location>
        <begin position="160"/>
        <end position="191"/>
    </location>
</feature>
<dbReference type="PROSITE" id="PS00198">
    <property type="entry name" value="4FE4S_FER_1"/>
    <property type="match status" value="1"/>
</dbReference>
<dbReference type="InterPro" id="IPR017900">
    <property type="entry name" value="4Fe4S_Fe_S_CS"/>
</dbReference>
<evidence type="ECO:0000256" key="5">
    <source>
        <dbReference type="ARBA" id="ARBA00023004"/>
    </source>
</evidence>
<feature type="domain" description="4Fe-4S ferredoxin-type" evidence="8">
    <location>
        <begin position="27"/>
        <end position="57"/>
    </location>
</feature>
<keyword evidence="7" id="KW-0812">Transmembrane</keyword>
<evidence type="ECO:0000259" key="8">
    <source>
        <dbReference type="PROSITE" id="PS51379"/>
    </source>
</evidence>
<dbReference type="PROSITE" id="PS51379">
    <property type="entry name" value="4FE4S_FER_2"/>
    <property type="match status" value="3"/>
</dbReference>
<evidence type="ECO:0000313" key="10">
    <source>
        <dbReference type="Proteomes" id="UP000326546"/>
    </source>
</evidence>